<organism evidence="3 4">
    <name type="scientific">Bosea vaviloviae</name>
    <dbReference type="NCBI Taxonomy" id="1526658"/>
    <lineage>
        <taxon>Bacteria</taxon>
        <taxon>Pseudomonadati</taxon>
        <taxon>Pseudomonadota</taxon>
        <taxon>Alphaproteobacteria</taxon>
        <taxon>Hyphomicrobiales</taxon>
        <taxon>Boseaceae</taxon>
        <taxon>Bosea</taxon>
    </lineage>
</organism>
<evidence type="ECO:0000313" key="4">
    <source>
        <dbReference type="Proteomes" id="UP000094969"/>
    </source>
</evidence>
<keyword evidence="1" id="KW-0560">Oxidoreductase</keyword>
<evidence type="ECO:0000313" key="3">
    <source>
        <dbReference type="EMBL" id="AOO80587.1"/>
    </source>
</evidence>
<protein>
    <submittedName>
        <fullName evidence="3">FAD-dependent oxidoreductase</fullName>
    </submittedName>
</protein>
<sequence length="379" mass="39536">MQADVIIIGGGIAGASAAYFLSGQGSVVLIEREPHFGYHSSGRTAAQFTVGIAAGTMRRLAQASRAFLESPPPGFAEERILTPRGCLTVARAGQEQSLSRLHDNLASVGARAQHLDRAGALALFPALLAEHVASGVYEPDAMDIDVNTLLQGYLRGAKARGAQLLAGASIAAIERKGGQWLVSLDGQQIRAPLLLNAAGAWVDQVAGLAGVAPLGVVPHRRTAFTFASPAGLGTAAWPHVSNVDYRWYVKPETGCLMGSLADAVATEPGDVHPEDIDVAQAIHNIEQDTSFRVGRPLSQWAGLRNFTADKNPVAGARAADTEGFFWLAGQGGCGILTSPAMGQAIAAIMCDRDLPEGLRALGVSAADLSPQRETLRPAA</sequence>
<dbReference type="OrthoDB" id="7421214at2"/>
<evidence type="ECO:0000259" key="2">
    <source>
        <dbReference type="Pfam" id="PF01266"/>
    </source>
</evidence>
<dbReference type="Gene3D" id="3.30.9.10">
    <property type="entry name" value="D-Amino Acid Oxidase, subunit A, domain 2"/>
    <property type="match status" value="1"/>
</dbReference>
<gene>
    <name evidence="3" type="ORF">BHK69_09040</name>
</gene>
<dbReference type="AlphaFoldDB" id="A0A1D7TZP2"/>
<dbReference type="PANTHER" id="PTHR13847">
    <property type="entry name" value="SARCOSINE DEHYDROGENASE-RELATED"/>
    <property type="match status" value="1"/>
</dbReference>
<keyword evidence="4" id="KW-1185">Reference proteome</keyword>
<reference evidence="3 4" key="1">
    <citation type="journal article" date="2015" name="Antonie Van Leeuwenhoek">
        <title>Bosea vaviloviae sp. nov., a new species of slow-growing rhizobia isolated from nodules of the relict species Vavilovia formosa (Stev.) Fed.</title>
        <authorList>
            <person name="Safronova V.I."/>
            <person name="Kuznetsova I.G."/>
            <person name="Sazanova A.L."/>
            <person name="Kimeklis A.K."/>
            <person name="Belimov A.A."/>
            <person name="Andronov E.E."/>
            <person name="Pinaev A.G."/>
            <person name="Chizhevskaya E.P."/>
            <person name="Pukhaev A.R."/>
            <person name="Popov K.P."/>
            <person name="Willems A."/>
            <person name="Tikhonovich I.A."/>
        </authorList>
    </citation>
    <scope>NUCLEOTIDE SEQUENCE [LARGE SCALE GENOMIC DNA]</scope>
    <source>
        <strain evidence="3 4">Vaf18</strain>
    </source>
</reference>
<dbReference type="InterPro" id="IPR006076">
    <property type="entry name" value="FAD-dep_OxRdtase"/>
</dbReference>
<name>A0A1D7TZP2_9HYPH</name>
<dbReference type="PANTHER" id="PTHR13847:SF287">
    <property type="entry name" value="FAD-DEPENDENT OXIDOREDUCTASE DOMAIN-CONTAINING PROTEIN 1"/>
    <property type="match status" value="1"/>
</dbReference>
<proteinExistence type="predicted"/>
<dbReference type="GO" id="GO:0005737">
    <property type="term" value="C:cytoplasm"/>
    <property type="evidence" value="ECO:0007669"/>
    <property type="project" value="TreeGrafter"/>
</dbReference>
<dbReference type="Pfam" id="PF01266">
    <property type="entry name" value="DAO"/>
    <property type="match status" value="1"/>
</dbReference>
<dbReference type="EMBL" id="CP017147">
    <property type="protein sequence ID" value="AOO80587.1"/>
    <property type="molecule type" value="Genomic_DNA"/>
</dbReference>
<dbReference type="GO" id="GO:0016491">
    <property type="term" value="F:oxidoreductase activity"/>
    <property type="evidence" value="ECO:0007669"/>
    <property type="project" value="UniProtKB-KW"/>
</dbReference>
<feature type="domain" description="FAD dependent oxidoreductase" evidence="2">
    <location>
        <begin position="4"/>
        <end position="347"/>
    </location>
</feature>
<accession>A0A1D7TZP2</accession>
<dbReference type="PRINTS" id="PR00420">
    <property type="entry name" value="RNGMNOXGNASE"/>
</dbReference>
<dbReference type="KEGG" id="bvv:BHK69_09040"/>
<evidence type="ECO:0000256" key="1">
    <source>
        <dbReference type="ARBA" id="ARBA00023002"/>
    </source>
</evidence>
<dbReference type="InterPro" id="IPR036188">
    <property type="entry name" value="FAD/NAD-bd_sf"/>
</dbReference>
<dbReference type="STRING" id="1526658.BHK69_09040"/>
<dbReference type="Proteomes" id="UP000094969">
    <property type="component" value="Chromosome"/>
</dbReference>
<dbReference type="Gene3D" id="3.50.50.60">
    <property type="entry name" value="FAD/NAD(P)-binding domain"/>
    <property type="match status" value="1"/>
</dbReference>
<dbReference type="SUPFAM" id="SSF51905">
    <property type="entry name" value="FAD/NAD(P)-binding domain"/>
    <property type="match status" value="1"/>
</dbReference>